<dbReference type="InterPro" id="IPR017927">
    <property type="entry name" value="FAD-bd_FR_type"/>
</dbReference>
<dbReference type="Proteomes" id="UP000475214">
    <property type="component" value="Unassembled WGS sequence"/>
</dbReference>
<dbReference type="InterPro" id="IPR017938">
    <property type="entry name" value="Riboflavin_synthase-like_b-brl"/>
</dbReference>
<evidence type="ECO:0000259" key="1">
    <source>
        <dbReference type="PROSITE" id="PS51384"/>
    </source>
</evidence>
<dbReference type="PANTHER" id="PTHR30157">
    <property type="entry name" value="FERRIC REDUCTASE, NADPH-DEPENDENT"/>
    <property type="match status" value="1"/>
</dbReference>
<dbReference type="InterPro" id="IPR013113">
    <property type="entry name" value="SIP_FAD-bd"/>
</dbReference>
<dbReference type="CDD" id="cd06193">
    <property type="entry name" value="siderophore_interacting"/>
    <property type="match status" value="1"/>
</dbReference>
<dbReference type="InterPro" id="IPR039374">
    <property type="entry name" value="SIP_fam"/>
</dbReference>
<dbReference type="EMBL" id="JAAGOA010000003">
    <property type="protein sequence ID" value="NED99553.1"/>
    <property type="molecule type" value="Genomic_DNA"/>
</dbReference>
<name>A0A6L9S4I8_9ACTN</name>
<reference evidence="2 3" key="1">
    <citation type="submission" date="2020-02" db="EMBL/GenBank/DDBJ databases">
        <authorList>
            <person name="Li X.-J."/>
            <person name="Han X.-M."/>
        </authorList>
    </citation>
    <scope>NUCLEOTIDE SEQUENCE [LARGE SCALE GENOMIC DNA]</scope>
    <source>
        <strain evidence="2 3">CCTCC AB 2017055</strain>
    </source>
</reference>
<dbReference type="Gene3D" id="2.40.30.10">
    <property type="entry name" value="Translation factors"/>
    <property type="match status" value="1"/>
</dbReference>
<feature type="domain" description="FAD-binding FR-type" evidence="1">
    <location>
        <begin position="25"/>
        <end position="164"/>
    </location>
</feature>
<sequence length="342" mass="36903">MTITADADPGALNAAATTDTSTLPWRPFRVAVARLEPLSPSFLRITFTGDDLDQFGHDGPDQRIKLYIPRPGQGLPEFSLTDWYAQYRNSDPDTRGFIRTYTIRAVRPGRRELDVDFVLHDVHGTHAGPADDGEISCPAASWAAGARVGDELVLIGPNRLYPADSGGYEWNPPVSARDIIIAGDETAVPAIAGILERLCDSPHSDETPSAGRPRVRVFLEVPDAADALDLRAPAHAEITWLPRRREDGASAANGQPLVDAVTSADFGTPRSASDDASAVDTVDIDLEVLWEVAAGATSSIYVWVAGEAGAVKAIRRHLVRERGVDKGAVTFMGYWRLGRSLD</sequence>
<dbReference type="InterPro" id="IPR039261">
    <property type="entry name" value="FNR_nucleotide-bd"/>
</dbReference>
<dbReference type="PANTHER" id="PTHR30157:SF0">
    <property type="entry name" value="NADPH-DEPENDENT FERRIC-CHELATE REDUCTASE"/>
    <property type="match status" value="1"/>
</dbReference>
<dbReference type="AlphaFoldDB" id="A0A6L9S4I8"/>
<dbReference type="PROSITE" id="PS51384">
    <property type="entry name" value="FAD_FR"/>
    <property type="match status" value="1"/>
</dbReference>
<dbReference type="RefSeq" id="WP_163733686.1">
    <property type="nucleotide sequence ID" value="NZ_JAAGOA010000003.1"/>
</dbReference>
<keyword evidence="3" id="KW-1185">Reference proteome</keyword>
<dbReference type="Gene3D" id="3.40.50.80">
    <property type="entry name" value="Nucleotide-binding domain of ferredoxin-NADP reductase (FNR) module"/>
    <property type="match status" value="1"/>
</dbReference>
<accession>A0A6L9S4I8</accession>
<dbReference type="SUPFAM" id="SSF63380">
    <property type="entry name" value="Riboflavin synthase domain-like"/>
    <property type="match status" value="1"/>
</dbReference>
<dbReference type="GO" id="GO:0016491">
    <property type="term" value="F:oxidoreductase activity"/>
    <property type="evidence" value="ECO:0007669"/>
    <property type="project" value="InterPro"/>
</dbReference>
<organism evidence="2 3">
    <name type="scientific">Phytoactinopolyspora halotolerans</name>
    <dbReference type="NCBI Taxonomy" id="1981512"/>
    <lineage>
        <taxon>Bacteria</taxon>
        <taxon>Bacillati</taxon>
        <taxon>Actinomycetota</taxon>
        <taxon>Actinomycetes</taxon>
        <taxon>Jiangellales</taxon>
        <taxon>Jiangellaceae</taxon>
        <taxon>Phytoactinopolyspora</taxon>
    </lineage>
</organism>
<protein>
    <submittedName>
        <fullName evidence="2">Siderophore-interacting protein</fullName>
    </submittedName>
</protein>
<dbReference type="Pfam" id="PF04954">
    <property type="entry name" value="SIP"/>
    <property type="match status" value="1"/>
</dbReference>
<gene>
    <name evidence="2" type="ORF">G1H10_05175</name>
</gene>
<evidence type="ECO:0000313" key="2">
    <source>
        <dbReference type="EMBL" id="NED99553.1"/>
    </source>
</evidence>
<comment type="caution">
    <text evidence="2">The sequence shown here is derived from an EMBL/GenBank/DDBJ whole genome shotgun (WGS) entry which is preliminary data.</text>
</comment>
<evidence type="ECO:0000313" key="3">
    <source>
        <dbReference type="Proteomes" id="UP000475214"/>
    </source>
</evidence>
<proteinExistence type="predicted"/>
<dbReference type="InterPro" id="IPR007037">
    <property type="entry name" value="SIP_rossman_dom"/>
</dbReference>
<dbReference type="Pfam" id="PF08021">
    <property type="entry name" value="FAD_binding_9"/>
    <property type="match status" value="1"/>
</dbReference>